<evidence type="ECO:0000313" key="3">
    <source>
        <dbReference type="Proteomes" id="UP000054047"/>
    </source>
</evidence>
<dbReference type="Pfam" id="PF08389">
    <property type="entry name" value="Xpo1"/>
    <property type="match status" value="1"/>
</dbReference>
<dbReference type="Gene3D" id="1.25.10.10">
    <property type="entry name" value="Leucine-rich Repeat Variant"/>
    <property type="match status" value="1"/>
</dbReference>
<dbReference type="Proteomes" id="UP000054047">
    <property type="component" value="Unassembled WGS sequence"/>
</dbReference>
<name>A0A0C2C5T4_9BILA</name>
<dbReference type="GO" id="GO:0006913">
    <property type="term" value="P:nucleocytoplasmic transport"/>
    <property type="evidence" value="ECO:0007669"/>
    <property type="project" value="UniProtKB-ARBA"/>
</dbReference>
<evidence type="ECO:0000313" key="2">
    <source>
        <dbReference type="EMBL" id="KIH45037.1"/>
    </source>
</evidence>
<dbReference type="EMBL" id="KN774241">
    <property type="protein sequence ID" value="KIH45037.1"/>
    <property type="molecule type" value="Genomic_DNA"/>
</dbReference>
<protein>
    <recommendedName>
        <fullName evidence="1">Exportin-1/Importin-beta-like domain-containing protein</fullName>
    </recommendedName>
</protein>
<reference evidence="2 3" key="1">
    <citation type="submission" date="2013-12" db="EMBL/GenBank/DDBJ databases">
        <title>Draft genome of the parsitic nematode Ancylostoma duodenale.</title>
        <authorList>
            <person name="Mitreva M."/>
        </authorList>
    </citation>
    <scope>NUCLEOTIDE SEQUENCE [LARGE SCALE GENOMIC DNA]</scope>
    <source>
        <strain evidence="2 3">Zhejiang</strain>
    </source>
</reference>
<dbReference type="OrthoDB" id="5845985at2759"/>
<sequence>MWCFCFEKAEAEIFVVLMCVCSGGRYIGILGPGGIEILCPANPRIRYSDEIVKQDWPKNWPSFITDIVESSKTNDNICVNNMNILSLLRS</sequence>
<proteinExistence type="predicted"/>
<gene>
    <name evidence="2" type="ORF">ANCDUO_24927</name>
</gene>
<feature type="domain" description="Exportin-1/Importin-beta-like" evidence="1">
    <location>
        <begin position="50"/>
        <end position="89"/>
    </location>
</feature>
<organism evidence="2 3">
    <name type="scientific">Ancylostoma duodenale</name>
    <dbReference type="NCBI Taxonomy" id="51022"/>
    <lineage>
        <taxon>Eukaryota</taxon>
        <taxon>Metazoa</taxon>
        <taxon>Ecdysozoa</taxon>
        <taxon>Nematoda</taxon>
        <taxon>Chromadorea</taxon>
        <taxon>Rhabditida</taxon>
        <taxon>Rhabditina</taxon>
        <taxon>Rhabditomorpha</taxon>
        <taxon>Strongyloidea</taxon>
        <taxon>Ancylostomatidae</taxon>
        <taxon>Ancylostomatinae</taxon>
        <taxon>Ancylostoma</taxon>
    </lineage>
</organism>
<dbReference type="InterPro" id="IPR011989">
    <property type="entry name" value="ARM-like"/>
</dbReference>
<accession>A0A0C2C5T4</accession>
<keyword evidence="3" id="KW-1185">Reference proteome</keyword>
<dbReference type="InterPro" id="IPR013598">
    <property type="entry name" value="Exportin-1/Importin-b-like"/>
</dbReference>
<dbReference type="AlphaFoldDB" id="A0A0C2C5T4"/>
<evidence type="ECO:0000259" key="1">
    <source>
        <dbReference type="Pfam" id="PF08389"/>
    </source>
</evidence>